<evidence type="ECO:0008006" key="4">
    <source>
        <dbReference type="Google" id="ProtNLM"/>
    </source>
</evidence>
<sequence length="339" mass="34407">MHRILLNSSALGLALAATIAAGAARAGTDTVVNLATAPGGMVIVPPASNAPAGSTTQLWVSDHLQGFCRVASTTLTGCLTIGAPGQPAYKADTRQVFVPDLSSKSIGIRRLTFSASGTTTSGGRSINPTLTVADGGGKTGRLGDVRPDAVVVDRNGNLYVSANRNGNIYRITYTASNDTYAARARVIGQSSDGGRVLGLALDAAGNLYLAEAAGVTVITGVGSCTPANPCVADPFEMPDVFAPQALAYVAPHLYAGETTYVVVKDLETGEVATLTGDASHPIINASGLAATKGTPATVDGNGVPISPSLTGNIYVGVDRTGGSGNLQGFWYRFDPISVP</sequence>
<organism evidence="2 3">
    <name type="scientific">Benzoatithermus flavus</name>
    <dbReference type="NCBI Taxonomy" id="3108223"/>
    <lineage>
        <taxon>Bacteria</taxon>
        <taxon>Pseudomonadati</taxon>
        <taxon>Pseudomonadota</taxon>
        <taxon>Alphaproteobacteria</taxon>
        <taxon>Geminicoccales</taxon>
        <taxon>Geminicoccaceae</taxon>
        <taxon>Benzoatithermus</taxon>
    </lineage>
</organism>
<reference evidence="2 3" key="1">
    <citation type="submission" date="2024-01" db="EMBL/GenBank/DDBJ databases">
        <title>Multi-omics insights into the function and evolution of sodium benzoate biodegradation pathways in Benzoatithermus flavus gen. nov., sp. nov. from hot spring.</title>
        <authorList>
            <person name="Hu C.-J."/>
            <person name="Li W.-J."/>
        </authorList>
    </citation>
    <scope>NUCLEOTIDE SEQUENCE [LARGE SCALE GENOMIC DNA]</scope>
    <source>
        <strain evidence="2 3">SYSU G07066</strain>
    </source>
</reference>
<evidence type="ECO:0000256" key="1">
    <source>
        <dbReference type="SAM" id="SignalP"/>
    </source>
</evidence>
<dbReference type="Proteomes" id="UP001375743">
    <property type="component" value="Unassembled WGS sequence"/>
</dbReference>
<feature type="signal peptide" evidence="1">
    <location>
        <begin position="1"/>
        <end position="26"/>
    </location>
</feature>
<proteinExistence type="predicted"/>
<accession>A0ABU8XRR2</accession>
<protein>
    <recommendedName>
        <fullName evidence="4">NHL repeat-containing protein</fullName>
    </recommendedName>
</protein>
<feature type="chain" id="PRO_5045531018" description="NHL repeat-containing protein" evidence="1">
    <location>
        <begin position="27"/>
        <end position="339"/>
    </location>
</feature>
<dbReference type="EMBL" id="JBBLZC010000011">
    <property type="protein sequence ID" value="MEK0083905.1"/>
    <property type="molecule type" value="Genomic_DNA"/>
</dbReference>
<evidence type="ECO:0000313" key="3">
    <source>
        <dbReference type="Proteomes" id="UP001375743"/>
    </source>
</evidence>
<dbReference type="Gene3D" id="2.120.10.30">
    <property type="entry name" value="TolB, C-terminal domain"/>
    <property type="match status" value="1"/>
</dbReference>
<dbReference type="RefSeq" id="WP_418159756.1">
    <property type="nucleotide sequence ID" value="NZ_JBBLZC010000011.1"/>
</dbReference>
<dbReference type="SUPFAM" id="SSF101898">
    <property type="entry name" value="NHL repeat"/>
    <property type="match status" value="1"/>
</dbReference>
<evidence type="ECO:0000313" key="2">
    <source>
        <dbReference type="EMBL" id="MEK0083905.1"/>
    </source>
</evidence>
<name>A0ABU8XRR2_9PROT</name>
<gene>
    <name evidence="2" type="ORF">U1T56_12150</name>
</gene>
<comment type="caution">
    <text evidence="2">The sequence shown here is derived from an EMBL/GenBank/DDBJ whole genome shotgun (WGS) entry which is preliminary data.</text>
</comment>
<keyword evidence="3" id="KW-1185">Reference proteome</keyword>
<dbReference type="InterPro" id="IPR011042">
    <property type="entry name" value="6-blade_b-propeller_TolB-like"/>
</dbReference>
<keyword evidence="1" id="KW-0732">Signal</keyword>